<dbReference type="PaxDb" id="4113-PGSC0003DMT400086543"/>
<reference evidence="1" key="2">
    <citation type="submission" date="2015-06" db="UniProtKB">
        <authorList>
            <consortium name="EnsemblPlants"/>
        </authorList>
    </citation>
    <scope>IDENTIFICATION</scope>
    <source>
        <strain evidence="1">DM1-3 516 R44</strain>
    </source>
</reference>
<protein>
    <submittedName>
        <fullName evidence="1">Uncharacterized protein</fullName>
    </submittedName>
</protein>
<evidence type="ECO:0000313" key="2">
    <source>
        <dbReference type="Proteomes" id="UP000011115"/>
    </source>
</evidence>
<organism evidence="1 2">
    <name type="scientific">Solanum tuberosum</name>
    <name type="common">Potato</name>
    <dbReference type="NCBI Taxonomy" id="4113"/>
    <lineage>
        <taxon>Eukaryota</taxon>
        <taxon>Viridiplantae</taxon>
        <taxon>Streptophyta</taxon>
        <taxon>Embryophyta</taxon>
        <taxon>Tracheophyta</taxon>
        <taxon>Spermatophyta</taxon>
        <taxon>Magnoliopsida</taxon>
        <taxon>eudicotyledons</taxon>
        <taxon>Gunneridae</taxon>
        <taxon>Pentapetalae</taxon>
        <taxon>asterids</taxon>
        <taxon>lamiids</taxon>
        <taxon>Solanales</taxon>
        <taxon>Solanaceae</taxon>
        <taxon>Solanoideae</taxon>
        <taxon>Solaneae</taxon>
        <taxon>Solanum</taxon>
    </lineage>
</organism>
<dbReference type="Proteomes" id="UP000011115">
    <property type="component" value="Unassembled WGS sequence"/>
</dbReference>
<dbReference type="EnsemblPlants" id="PGSC0003DMT400086543">
    <property type="protein sequence ID" value="PGSC0003DMT400086543"/>
    <property type="gene ID" value="PGSC0003DMG400036114"/>
</dbReference>
<dbReference type="AlphaFoldDB" id="M1DBZ7"/>
<keyword evidence="2" id="KW-1185">Reference proteome</keyword>
<dbReference type="Gramene" id="PGSC0003DMT400086543">
    <property type="protein sequence ID" value="PGSC0003DMT400086543"/>
    <property type="gene ID" value="PGSC0003DMG400036114"/>
</dbReference>
<proteinExistence type="predicted"/>
<reference evidence="2" key="1">
    <citation type="journal article" date="2011" name="Nature">
        <title>Genome sequence and analysis of the tuber crop potato.</title>
        <authorList>
            <consortium name="The Potato Genome Sequencing Consortium"/>
        </authorList>
    </citation>
    <scope>NUCLEOTIDE SEQUENCE [LARGE SCALE GENOMIC DNA]</scope>
    <source>
        <strain evidence="2">cv. DM1-3 516 R44</strain>
    </source>
</reference>
<evidence type="ECO:0000313" key="1">
    <source>
        <dbReference type="EnsemblPlants" id="PGSC0003DMT400086543"/>
    </source>
</evidence>
<accession>M1DBZ7</accession>
<name>M1DBZ7_SOLTU</name>
<dbReference type="InParanoid" id="M1DBZ7"/>
<sequence>MIDGLSDGPSINRRTVDWVFLRTVDRMTVRAGRSSIGTETGLLGHRSTNTNYGPMYFSSVEFTYLTSTFSMFIYVQSAVHIPHAQCIRSTDAYSMLRLIMMQAQSSQVQPCDKLILVPHH</sequence>
<dbReference type="HOGENOM" id="CLU_2053813_0_0_1"/>